<evidence type="ECO:0000256" key="1">
    <source>
        <dbReference type="ARBA" id="ARBA00022801"/>
    </source>
</evidence>
<feature type="short sequence motif" description="DGA/G" evidence="4">
    <location>
        <begin position="168"/>
        <end position="170"/>
    </location>
</feature>
<dbReference type="AlphaFoldDB" id="A0A396RN21"/>
<dbReference type="GO" id="GO:0016787">
    <property type="term" value="F:hydrolase activity"/>
    <property type="evidence" value="ECO:0007669"/>
    <property type="project" value="UniProtKB-UniRule"/>
</dbReference>
<feature type="domain" description="PNPLA" evidence="5">
    <location>
        <begin position="7"/>
        <end position="181"/>
    </location>
</feature>
<evidence type="ECO:0000259" key="5">
    <source>
        <dbReference type="PROSITE" id="PS51635"/>
    </source>
</evidence>
<reference evidence="6 7" key="1">
    <citation type="submission" date="2018-08" db="EMBL/GenBank/DDBJ databases">
        <title>The multiple taxonomic identification of Sphingomonas gilva.</title>
        <authorList>
            <person name="Zhu D."/>
            <person name="Zheng S."/>
        </authorList>
    </citation>
    <scope>NUCLEOTIDE SEQUENCE [LARGE SCALE GENOMIC DNA]</scope>
    <source>
        <strain evidence="6 7">ZDH117</strain>
    </source>
</reference>
<dbReference type="PROSITE" id="PS51635">
    <property type="entry name" value="PNPLA"/>
    <property type="match status" value="1"/>
</dbReference>
<dbReference type="GO" id="GO:0016042">
    <property type="term" value="P:lipid catabolic process"/>
    <property type="evidence" value="ECO:0007669"/>
    <property type="project" value="UniProtKB-UniRule"/>
</dbReference>
<organism evidence="6 7">
    <name type="scientific">Sphingomonas gilva</name>
    <dbReference type="NCBI Taxonomy" id="2305907"/>
    <lineage>
        <taxon>Bacteria</taxon>
        <taxon>Pseudomonadati</taxon>
        <taxon>Pseudomonadota</taxon>
        <taxon>Alphaproteobacteria</taxon>
        <taxon>Sphingomonadales</taxon>
        <taxon>Sphingomonadaceae</taxon>
        <taxon>Sphingomonas</taxon>
    </lineage>
</organism>
<keyword evidence="3 4" id="KW-0443">Lipid metabolism</keyword>
<evidence type="ECO:0000313" key="6">
    <source>
        <dbReference type="EMBL" id="RHW17116.1"/>
    </source>
</evidence>
<proteinExistence type="predicted"/>
<comment type="caution">
    <text evidence="6">The sequence shown here is derived from an EMBL/GenBank/DDBJ whole genome shotgun (WGS) entry which is preliminary data.</text>
</comment>
<evidence type="ECO:0000256" key="4">
    <source>
        <dbReference type="PROSITE-ProRule" id="PRU01161"/>
    </source>
</evidence>
<dbReference type="Gene3D" id="3.40.1090.10">
    <property type="entry name" value="Cytosolic phospholipase A2 catalytic domain"/>
    <property type="match status" value="1"/>
</dbReference>
<dbReference type="InterPro" id="IPR016035">
    <property type="entry name" value="Acyl_Trfase/lysoPLipase"/>
</dbReference>
<keyword evidence="2 4" id="KW-0442">Lipid degradation</keyword>
<evidence type="ECO:0000256" key="2">
    <source>
        <dbReference type="ARBA" id="ARBA00022963"/>
    </source>
</evidence>
<dbReference type="Pfam" id="PF01734">
    <property type="entry name" value="Patatin"/>
    <property type="match status" value="1"/>
</dbReference>
<dbReference type="PANTHER" id="PTHR14226">
    <property type="entry name" value="NEUROPATHY TARGET ESTERASE/SWISS CHEESE D.MELANOGASTER"/>
    <property type="match status" value="1"/>
</dbReference>
<protein>
    <recommendedName>
        <fullName evidence="5">PNPLA domain-containing protein</fullName>
    </recommendedName>
</protein>
<keyword evidence="7" id="KW-1185">Reference proteome</keyword>
<keyword evidence="1 4" id="KW-0378">Hydrolase</keyword>
<dbReference type="SUPFAM" id="SSF52151">
    <property type="entry name" value="FabD/lysophospholipase-like"/>
    <property type="match status" value="1"/>
</dbReference>
<evidence type="ECO:0000313" key="7">
    <source>
        <dbReference type="Proteomes" id="UP000266693"/>
    </source>
</evidence>
<dbReference type="InterPro" id="IPR002641">
    <property type="entry name" value="PNPLA_dom"/>
</dbReference>
<gene>
    <name evidence="6" type="ORF">D1610_11195</name>
</gene>
<feature type="short sequence motif" description="GXSXG" evidence="4">
    <location>
        <begin position="39"/>
        <end position="43"/>
    </location>
</feature>
<dbReference type="Proteomes" id="UP000266693">
    <property type="component" value="Unassembled WGS sequence"/>
</dbReference>
<evidence type="ECO:0000256" key="3">
    <source>
        <dbReference type="ARBA" id="ARBA00023098"/>
    </source>
</evidence>
<accession>A0A396RN21</accession>
<sequence>MAGGLAIVLSGGGAKGAFQVGVLDELITRRGVEVDIFAGVSTGAIQALGGAQGDIPGLMAAWLALRGNDDVYRGRPLGIIGGLLGANSIYDTRPIRARIKAFADEAKLRASGKKLLLGVVSLTSGEFRSIHEDTPNIADWVYASSAMPVFFPPLLTRDAQGREEQWVDGGVRNVTPLDAALEWNPRAVLVVAASPINPSPTPARLYDDLVAVALRSVGILQSEIVSNDTANADLINDLIAARETQAVALARAGVPPARAAAILAPLDRALSTYRFAPIRILAPTKEVAETLEFDPANIRRGIDLGRKAVRDAWAMLTPILMP</sequence>
<feature type="active site" description="Nucleophile" evidence="4">
    <location>
        <position position="41"/>
    </location>
</feature>
<dbReference type="EMBL" id="QWLV01000005">
    <property type="protein sequence ID" value="RHW17116.1"/>
    <property type="molecule type" value="Genomic_DNA"/>
</dbReference>
<feature type="active site" description="Proton acceptor" evidence="4">
    <location>
        <position position="168"/>
    </location>
</feature>
<name>A0A396RN21_9SPHN</name>
<feature type="short sequence motif" description="GXGXXG" evidence="4">
    <location>
        <begin position="11"/>
        <end position="16"/>
    </location>
</feature>
<dbReference type="InterPro" id="IPR050301">
    <property type="entry name" value="NTE"/>
</dbReference>
<dbReference type="PANTHER" id="PTHR14226:SF57">
    <property type="entry name" value="BLR7027 PROTEIN"/>
    <property type="match status" value="1"/>
</dbReference>